<gene>
    <name evidence="3" type="ORF">D9X91_12595</name>
</gene>
<protein>
    <recommendedName>
        <fullName evidence="2">Dynamin N-terminal domain-containing protein</fullName>
    </recommendedName>
</protein>
<dbReference type="AlphaFoldDB" id="A0A3L7JVS1"/>
<accession>A0A3L7JVS1</accession>
<keyword evidence="1" id="KW-0175">Coiled coil</keyword>
<dbReference type="SUPFAM" id="SSF52540">
    <property type="entry name" value="P-loop containing nucleoside triphosphate hydrolases"/>
    <property type="match status" value="1"/>
</dbReference>
<evidence type="ECO:0000313" key="3">
    <source>
        <dbReference type="EMBL" id="RLQ94823.1"/>
    </source>
</evidence>
<dbReference type="Proteomes" id="UP000276770">
    <property type="component" value="Unassembled WGS sequence"/>
</dbReference>
<proteinExistence type="predicted"/>
<comment type="caution">
    <text evidence="3">The sequence shown here is derived from an EMBL/GenBank/DDBJ whole genome shotgun (WGS) entry which is preliminary data.</text>
</comment>
<keyword evidence="4" id="KW-1185">Reference proteome</keyword>
<evidence type="ECO:0000259" key="2">
    <source>
        <dbReference type="Pfam" id="PF00350"/>
    </source>
</evidence>
<reference evidence="3 4" key="1">
    <citation type="submission" date="2018-10" db="EMBL/GenBank/DDBJ databases">
        <title>Falsibacillus sp. genome draft.</title>
        <authorList>
            <person name="Shi S."/>
        </authorList>
    </citation>
    <scope>NUCLEOTIDE SEQUENCE [LARGE SCALE GENOMIC DNA]</scope>
    <source>
        <strain evidence="3 4">GY 10110</strain>
    </source>
</reference>
<dbReference type="Gene3D" id="3.40.50.300">
    <property type="entry name" value="P-loop containing nucleotide triphosphate hydrolases"/>
    <property type="match status" value="1"/>
</dbReference>
<sequence>MTISTTWCDLHQNRLEWAYEAKRDFLADFKTTQFKRIFEEANTDKMIALFGKSQVGKTTLILSLIGLKEEHVEAVSTALRGGRKRGSSSTSTAMKYSFSEDEDYHIRYEDTAVMLSSEEALMETLAHIRDQVEKGIGIDLVEVLLPSNYRDPKVDAIDLSIIDLPGIESSSEEEHRHVNRIINQILPKASLILMVERADQLSRCENFFDRIDSDFLKDWMLNPQLFRLVLTHAVSPASTEKKIYAEQQVTPEWFIDLYKKELHHSISNWPGEVKLYPVDMGDSWEKTESDIKGKTESLIRNVLTDLIHDLNNTEHKFNSLIIGSRMFQMMNKTIKHKTNMFNQELASLKKRADMLTDYIQDQEYAIKKLEEEIAVLDKQRKVLKMLLRKYEANQNLLHYQEVTDTGERKPSAIYTKVLGLNADNSYFELIQKQYDGLIKHVQEDLKDTGTTLNLPPFPSVRIQEELVTTLSFLQRKVIDYFFQRNWKKAINKVNIGLKKVTEGLNCELSQSISEEIEANTQRLHQKRTSLKNYVSSLNDELLSIQKKVKDVQLKRLVLVIEKEAFMKRSKDDLELSQQFLNYITAAFDKEYSLYIGYINSDEKSQTDKFYYLMNLQKLTQDYKKLVMVNDNTL</sequence>
<organism evidence="3 4">
    <name type="scientific">Falsibacillus albus</name>
    <dbReference type="NCBI Taxonomy" id="2478915"/>
    <lineage>
        <taxon>Bacteria</taxon>
        <taxon>Bacillati</taxon>
        <taxon>Bacillota</taxon>
        <taxon>Bacilli</taxon>
        <taxon>Bacillales</taxon>
        <taxon>Bacillaceae</taxon>
        <taxon>Falsibacillus</taxon>
    </lineage>
</organism>
<name>A0A3L7JVS1_9BACI</name>
<dbReference type="Pfam" id="PF00350">
    <property type="entry name" value="Dynamin_N"/>
    <property type="match status" value="1"/>
</dbReference>
<evidence type="ECO:0000313" key="4">
    <source>
        <dbReference type="Proteomes" id="UP000276770"/>
    </source>
</evidence>
<evidence type="ECO:0000256" key="1">
    <source>
        <dbReference type="SAM" id="Coils"/>
    </source>
</evidence>
<feature type="domain" description="Dynamin N-terminal" evidence="2">
    <location>
        <begin position="47"/>
        <end position="200"/>
    </location>
</feature>
<feature type="coiled-coil region" evidence="1">
    <location>
        <begin position="352"/>
        <end position="393"/>
    </location>
</feature>
<dbReference type="InterPro" id="IPR027417">
    <property type="entry name" value="P-loop_NTPase"/>
</dbReference>
<dbReference type="InterPro" id="IPR045063">
    <property type="entry name" value="Dynamin_N"/>
</dbReference>
<dbReference type="EMBL" id="RCVZ01000008">
    <property type="protein sequence ID" value="RLQ94823.1"/>
    <property type="molecule type" value="Genomic_DNA"/>
</dbReference>